<dbReference type="InterPro" id="IPR035919">
    <property type="entry name" value="EAL_sf"/>
</dbReference>
<dbReference type="SUPFAM" id="SSF141868">
    <property type="entry name" value="EAL domain-like"/>
    <property type="match status" value="1"/>
</dbReference>
<feature type="domain" description="EAL" evidence="2">
    <location>
        <begin position="262"/>
        <end position="510"/>
    </location>
</feature>
<keyword evidence="5" id="KW-1185">Reference proteome</keyword>
<dbReference type="InterPro" id="IPR001633">
    <property type="entry name" value="EAL_dom"/>
</dbReference>
<feature type="domain" description="GGDEF" evidence="3">
    <location>
        <begin position="119"/>
        <end position="253"/>
    </location>
</feature>
<evidence type="ECO:0000259" key="2">
    <source>
        <dbReference type="PROSITE" id="PS50883"/>
    </source>
</evidence>
<dbReference type="InterPro" id="IPR052155">
    <property type="entry name" value="Biofilm_reg_signaling"/>
</dbReference>
<dbReference type="SUPFAM" id="SSF55073">
    <property type="entry name" value="Nucleotide cyclase"/>
    <property type="match status" value="1"/>
</dbReference>
<dbReference type="CDD" id="cd01949">
    <property type="entry name" value="GGDEF"/>
    <property type="match status" value="1"/>
</dbReference>
<proteinExistence type="predicted"/>
<dbReference type="PROSITE" id="PS50887">
    <property type="entry name" value="GGDEF"/>
    <property type="match status" value="1"/>
</dbReference>
<dbReference type="EMBL" id="JAAAML010000001">
    <property type="protein sequence ID" value="MCO6406962.1"/>
    <property type="molecule type" value="Genomic_DNA"/>
</dbReference>
<dbReference type="PANTHER" id="PTHR44757">
    <property type="entry name" value="DIGUANYLATE CYCLASE DGCP"/>
    <property type="match status" value="1"/>
</dbReference>
<feature type="transmembrane region" description="Helical" evidence="1">
    <location>
        <begin position="52"/>
        <end position="72"/>
    </location>
</feature>
<comment type="caution">
    <text evidence="4">The sequence shown here is derived from an EMBL/GenBank/DDBJ whole genome shotgun (WGS) entry which is preliminary data.</text>
</comment>
<keyword evidence="1" id="KW-0812">Transmembrane</keyword>
<dbReference type="Pfam" id="PF00990">
    <property type="entry name" value="GGDEF"/>
    <property type="match status" value="1"/>
</dbReference>
<protein>
    <submittedName>
        <fullName evidence="4">EAL domain-containing protein</fullName>
    </submittedName>
</protein>
<reference evidence="4 5" key="1">
    <citation type="submission" date="2020-01" db="EMBL/GenBank/DDBJ databases">
        <title>Genomes of bacteria type strains.</title>
        <authorList>
            <person name="Chen J."/>
            <person name="Zhu S."/>
            <person name="Yang J."/>
        </authorList>
    </citation>
    <scope>NUCLEOTIDE SEQUENCE [LARGE SCALE GENOMIC DNA]</scope>
    <source>
        <strain evidence="4 5">DSM 16655</strain>
    </source>
</reference>
<evidence type="ECO:0000256" key="1">
    <source>
        <dbReference type="SAM" id="Phobius"/>
    </source>
</evidence>
<dbReference type="CDD" id="cd01948">
    <property type="entry name" value="EAL"/>
    <property type="match status" value="1"/>
</dbReference>
<dbReference type="InterPro" id="IPR043128">
    <property type="entry name" value="Rev_trsase/Diguanyl_cyclase"/>
</dbReference>
<accession>A0ABT1CL83</accession>
<name>A0ABT1CL83_9HYPH</name>
<organism evidence="4 5">
    <name type="scientific">Hoeflea alexandrii</name>
    <dbReference type="NCBI Taxonomy" id="288436"/>
    <lineage>
        <taxon>Bacteria</taxon>
        <taxon>Pseudomonadati</taxon>
        <taxon>Pseudomonadota</taxon>
        <taxon>Alphaproteobacteria</taxon>
        <taxon>Hyphomicrobiales</taxon>
        <taxon>Rhizobiaceae</taxon>
        <taxon>Hoeflea</taxon>
    </lineage>
</organism>
<keyword evidence="1" id="KW-1133">Transmembrane helix</keyword>
<dbReference type="Gene3D" id="3.30.70.270">
    <property type="match status" value="1"/>
</dbReference>
<dbReference type="SMART" id="SM00052">
    <property type="entry name" value="EAL"/>
    <property type="match status" value="1"/>
</dbReference>
<dbReference type="InterPro" id="IPR029787">
    <property type="entry name" value="Nucleotide_cyclase"/>
</dbReference>
<dbReference type="Gene3D" id="3.20.20.450">
    <property type="entry name" value="EAL domain"/>
    <property type="match status" value="1"/>
</dbReference>
<keyword evidence="1" id="KW-0472">Membrane</keyword>
<evidence type="ECO:0000259" key="3">
    <source>
        <dbReference type="PROSITE" id="PS50887"/>
    </source>
</evidence>
<feature type="transmembrane region" description="Helical" evidence="1">
    <location>
        <begin position="12"/>
        <end position="32"/>
    </location>
</feature>
<evidence type="ECO:0000313" key="4">
    <source>
        <dbReference type="EMBL" id="MCO6406962.1"/>
    </source>
</evidence>
<dbReference type="Proteomes" id="UP001320715">
    <property type="component" value="Unassembled WGS sequence"/>
</dbReference>
<sequence length="523" mass="58117">MSRKLQKRWFDWSTEVSFSAIVFGLFALVVVFEFFFRNADYTYEFFTKNFDAAIIGALSLVIIYLAIAHVDLKGKIRTLGRRYHNLLAQSERDVLTNVLNRETFVSEAKQALEARAKSRFFALFLVDVDHFKQVNDTHGHPSGDRVLIFVAETLRAHFPSARVGRLGGDEFAVLIEHSDPITAKWAHEACSKFAAGLAGKVDIGAQRISVSSSIGIALAPDHGKTWSSLVINADMALYASKKGGRACSTLFEENMLTDIRNEKALVRELRAAMLLRHLRVAYQPIVDVNGRLIGFEALLRWRHALRGVIPPDVFIPVAERALMIGEIGNYVLRQVCEDLPRLPDVKVSVNLSANQIAMPALQEKMLSILAETGTDPRRIVLEITESASLAANERIASQISALQDAGFRIALDDFGMGYSEFNQLRALPYDVIKIDKSYICALGTDHVTDVFVSAVVEIARRSGKNVVAEGIETEDDLLRANAAGCDRFQGYYFGKPVFLESIARERLDYSNKPAADAENSRVA</sequence>
<dbReference type="NCBIfam" id="TIGR00254">
    <property type="entry name" value="GGDEF"/>
    <property type="match status" value="1"/>
</dbReference>
<dbReference type="Pfam" id="PF00563">
    <property type="entry name" value="EAL"/>
    <property type="match status" value="1"/>
</dbReference>
<dbReference type="SMART" id="SM00267">
    <property type="entry name" value="GGDEF"/>
    <property type="match status" value="1"/>
</dbReference>
<dbReference type="InterPro" id="IPR000160">
    <property type="entry name" value="GGDEF_dom"/>
</dbReference>
<dbReference type="RefSeq" id="WP_252914444.1">
    <property type="nucleotide sequence ID" value="NZ_JAAAML010000001.1"/>
</dbReference>
<dbReference type="PANTHER" id="PTHR44757:SF2">
    <property type="entry name" value="BIOFILM ARCHITECTURE MAINTENANCE PROTEIN MBAA"/>
    <property type="match status" value="1"/>
</dbReference>
<gene>
    <name evidence="4" type="ORF">GTW23_02150</name>
</gene>
<dbReference type="PROSITE" id="PS50883">
    <property type="entry name" value="EAL"/>
    <property type="match status" value="1"/>
</dbReference>
<evidence type="ECO:0000313" key="5">
    <source>
        <dbReference type="Proteomes" id="UP001320715"/>
    </source>
</evidence>